<name>A0ABQ5QXN1_9ACTN</name>
<evidence type="ECO:0008006" key="3">
    <source>
        <dbReference type="Google" id="ProtNLM"/>
    </source>
</evidence>
<organism evidence="1 2">
    <name type="scientific">Phytohabitans aurantiacus</name>
    <dbReference type="NCBI Taxonomy" id="3016789"/>
    <lineage>
        <taxon>Bacteria</taxon>
        <taxon>Bacillati</taxon>
        <taxon>Actinomycetota</taxon>
        <taxon>Actinomycetes</taxon>
        <taxon>Micromonosporales</taxon>
        <taxon>Micromonosporaceae</taxon>
    </lineage>
</organism>
<gene>
    <name evidence="1" type="ORF">Pa4123_45860</name>
</gene>
<dbReference type="RefSeq" id="WP_281898875.1">
    <property type="nucleotide sequence ID" value="NZ_BSDI01000022.1"/>
</dbReference>
<protein>
    <recommendedName>
        <fullName evidence="3">Cyclase</fullName>
    </recommendedName>
</protein>
<dbReference type="InterPro" id="IPR006765">
    <property type="entry name" value="Polyketide_synth_cyclase"/>
</dbReference>
<dbReference type="InterPro" id="IPR011008">
    <property type="entry name" value="Dimeric_a/b-barrel"/>
</dbReference>
<dbReference type="SUPFAM" id="SSF54909">
    <property type="entry name" value="Dimeric alpha+beta barrel"/>
    <property type="match status" value="1"/>
</dbReference>
<accession>A0ABQ5QXN1</accession>
<evidence type="ECO:0000313" key="2">
    <source>
        <dbReference type="Proteomes" id="UP001144280"/>
    </source>
</evidence>
<keyword evidence="2" id="KW-1185">Reference proteome</keyword>
<dbReference type="Pfam" id="PF04673">
    <property type="entry name" value="Cyclase_polyket"/>
    <property type="match status" value="1"/>
</dbReference>
<proteinExistence type="predicted"/>
<sequence length="114" mass="13121">MDPTLIVTNFKPGSEREIARLFAQSDATELPDLIGVQSRRLYTFHDVYIHLVQGVERKVDANVTRLHDHPLFQEISKALDDYIIPFTGRWGSVEQASAKQFYHWERGLGVIQQP</sequence>
<evidence type="ECO:0000313" key="1">
    <source>
        <dbReference type="EMBL" id="GLH99311.1"/>
    </source>
</evidence>
<dbReference type="InterPro" id="IPR038474">
    <property type="entry name" value="Polyketide_synth_cyclase_sf"/>
</dbReference>
<dbReference type="Gene3D" id="3.30.70.1090">
    <property type="entry name" value="Dimeric alpha+beta barrel"/>
    <property type="match status" value="1"/>
</dbReference>
<dbReference type="EMBL" id="BSDI01000022">
    <property type="protein sequence ID" value="GLH99311.1"/>
    <property type="molecule type" value="Genomic_DNA"/>
</dbReference>
<dbReference type="Proteomes" id="UP001144280">
    <property type="component" value="Unassembled WGS sequence"/>
</dbReference>
<reference evidence="1" key="1">
    <citation type="submission" date="2022-12" db="EMBL/GenBank/DDBJ databases">
        <title>New Phytohabitans aurantiacus sp. RD004123 nov., an actinomycete isolated from soil.</title>
        <authorList>
            <person name="Triningsih D.W."/>
            <person name="Harunari E."/>
            <person name="Igarashi Y."/>
        </authorList>
    </citation>
    <scope>NUCLEOTIDE SEQUENCE</scope>
    <source>
        <strain evidence="1">RD004123</strain>
    </source>
</reference>
<comment type="caution">
    <text evidence="1">The sequence shown here is derived from an EMBL/GenBank/DDBJ whole genome shotgun (WGS) entry which is preliminary data.</text>
</comment>